<evidence type="ECO:0000313" key="1">
    <source>
        <dbReference type="EMBL" id="EGH18775.1"/>
    </source>
</evidence>
<dbReference type="HOGENOM" id="CLU_3111209_0_0_6"/>
<dbReference type="Proteomes" id="UP000005466">
    <property type="component" value="Unassembled WGS sequence"/>
</dbReference>
<evidence type="ECO:0000313" key="2">
    <source>
        <dbReference type="Proteomes" id="UP000005466"/>
    </source>
</evidence>
<feature type="non-terminal residue" evidence="1">
    <location>
        <position position="1"/>
    </location>
</feature>
<feature type="non-terminal residue" evidence="1">
    <location>
        <position position="51"/>
    </location>
</feature>
<sequence length="51" mass="5406">TQENLSQASSSSLPVTRGVVEALRSEHDQDILAKRLASELALSDVLGKATL</sequence>
<accession>F3CHN3</accession>
<reference evidence="1 2" key="1">
    <citation type="journal article" date="2011" name="PLoS Pathog.">
        <title>Dynamic evolution of pathogenicity revealed by sequencing and comparative genomics of 19 Pseudomonas syringae isolates.</title>
        <authorList>
            <person name="Baltrus D.A."/>
            <person name="Nishimura M.T."/>
            <person name="Romanchuk A."/>
            <person name="Chang J.H."/>
            <person name="Mukhtar M.S."/>
            <person name="Cherkis K."/>
            <person name="Roach J."/>
            <person name="Grant S.R."/>
            <person name="Jones C.D."/>
            <person name="Dangl J.L."/>
        </authorList>
    </citation>
    <scope>NUCLEOTIDE SEQUENCE [LARGE SCALE GENOMIC DNA]</scope>
    <source>
        <strain evidence="2">race 4</strain>
    </source>
</reference>
<dbReference type="AlphaFoldDB" id="F3CHN3"/>
<protein>
    <submittedName>
        <fullName evidence="1">Uncharacterized protein</fullName>
    </submittedName>
</protein>
<organism evidence="1 2">
    <name type="scientific">Pseudomonas savastanoi pv. glycinea str. race 4</name>
    <dbReference type="NCBI Taxonomy" id="875330"/>
    <lineage>
        <taxon>Bacteria</taxon>
        <taxon>Pseudomonadati</taxon>
        <taxon>Pseudomonadota</taxon>
        <taxon>Gammaproteobacteria</taxon>
        <taxon>Pseudomonadales</taxon>
        <taxon>Pseudomonadaceae</taxon>
        <taxon>Pseudomonas</taxon>
    </lineage>
</organism>
<comment type="caution">
    <text evidence="1">The sequence shown here is derived from an EMBL/GenBank/DDBJ whole genome shotgun (WGS) entry which is preliminary data.</text>
</comment>
<gene>
    <name evidence="1" type="ORF">Pgy4_38031</name>
</gene>
<proteinExistence type="predicted"/>
<name>F3CHN3_PSESG</name>
<dbReference type="EMBL" id="ADWY01003150">
    <property type="protein sequence ID" value="EGH18775.1"/>
    <property type="molecule type" value="Genomic_DNA"/>
</dbReference>